<feature type="region of interest" description="Disordered" evidence="1">
    <location>
        <begin position="1"/>
        <end position="22"/>
    </location>
</feature>
<dbReference type="EMBL" id="CAJOBI010361953">
    <property type="protein sequence ID" value="CAF5226593.1"/>
    <property type="molecule type" value="Genomic_DNA"/>
</dbReference>
<feature type="non-terminal residue" evidence="2">
    <location>
        <position position="1"/>
    </location>
</feature>
<sequence length="22" mass="2369">PSNDNASKPLDKLSTELAAKRL</sequence>
<reference evidence="2" key="1">
    <citation type="submission" date="2021-02" db="EMBL/GenBank/DDBJ databases">
        <authorList>
            <person name="Nowell W R."/>
        </authorList>
    </citation>
    <scope>NUCLEOTIDE SEQUENCE</scope>
</reference>
<organism evidence="2 3">
    <name type="scientific">Rotaria magnacalcarata</name>
    <dbReference type="NCBI Taxonomy" id="392030"/>
    <lineage>
        <taxon>Eukaryota</taxon>
        <taxon>Metazoa</taxon>
        <taxon>Spiralia</taxon>
        <taxon>Gnathifera</taxon>
        <taxon>Rotifera</taxon>
        <taxon>Eurotatoria</taxon>
        <taxon>Bdelloidea</taxon>
        <taxon>Philodinida</taxon>
        <taxon>Philodinidae</taxon>
        <taxon>Rotaria</taxon>
    </lineage>
</organism>
<name>A0A8S3KCS1_9BILA</name>
<dbReference type="Proteomes" id="UP000676336">
    <property type="component" value="Unassembled WGS sequence"/>
</dbReference>
<proteinExistence type="predicted"/>
<comment type="caution">
    <text evidence="2">The sequence shown here is derived from an EMBL/GenBank/DDBJ whole genome shotgun (WGS) entry which is preliminary data.</text>
</comment>
<evidence type="ECO:0000313" key="2">
    <source>
        <dbReference type="EMBL" id="CAF5226593.1"/>
    </source>
</evidence>
<accession>A0A8S3KCS1</accession>
<dbReference type="AlphaFoldDB" id="A0A8S3KCS1"/>
<gene>
    <name evidence="2" type="ORF">SMN809_LOCUS84862</name>
</gene>
<evidence type="ECO:0000313" key="3">
    <source>
        <dbReference type="Proteomes" id="UP000676336"/>
    </source>
</evidence>
<evidence type="ECO:0000256" key="1">
    <source>
        <dbReference type="SAM" id="MobiDB-lite"/>
    </source>
</evidence>
<protein>
    <submittedName>
        <fullName evidence="2">Uncharacterized protein</fullName>
    </submittedName>
</protein>